<evidence type="ECO:0000313" key="2">
    <source>
        <dbReference type="Proteomes" id="UP001165561"/>
    </source>
</evidence>
<proteinExistence type="predicted"/>
<comment type="caution">
    <text evidence="1">The sequence shown here is derived from an EMBL/GenBank/DDBJ whole genome shotgun (WGS) entry which is preliminary data.</text>
</comment>
<sequence>MQLTSSRARLSTDDLDALATSLSRQVLAGEIAEPAARMAIYEAVFKTDLVRSETLRWCHKHGIAAFQHEEMVEAADDFYTRKILDLPSEHQLTEAGDEANGLDSTGRNGRKFFELGAFADGASAAGSIRQALSDYTLMGRTLLRSVNRTRRGGQVITSTDLLEGSIEADNPLAHLVHEIPAAADAAVAHVIDAGRSDRLDHLYDAHRQAVSGKRGAMRTQIDASTVRATFDLPELERPLDPEVRTRMLRWLEEDTTVALRSVTAFFVPDSDDRAAAMGQLWADFTDEHLEAITAQHYGPQIAELLVREALADHARPGRPV</sequence>
<dbReference type="EMBL" id="JARACI010001032">
    <property type="protein sequence ID" value="MDD9207042.1"/>
    <property type="molecule type" value="Genomic_DNA"/>
</dbReference>
<accession>A0ABT5TYK6</accession>
<evidence type="ECO:0000313" key="1">
    <source>
        <dbReference type="EMBL" id="MDD9207042.1"/>
    </source>
</evidence>
<gene>
    <name evidence="1" type="ORF">PU560_11270</name>
</gene>
<name>A0ABT5TYK6_9MICO</name>
<protein>
    <submittedName>
        <fullName evidence="1">Uncharacterized protein</fullName>
    </submittedName>
</protein>
<reference evidence="1" key="1">
    <citation type="submission" date="2023-02" db="EMBL/GenBank/DDBJ databases">
        <title>Georgenia sp.10Sc9-8, isolated from a soil sample collected from the Taklamakan desert.</title>
        <authorList>
            <person name="Liu S."/>
        </authorList>
    </citation>
    <scope>NUCLEOTIDE SEQUENCE</scope>
    <source>
        <strain evidence="1">10Sc9-8</strain>
    </source>
</reference>
<keyword evidence="2" id="KW-1185">Reference proteome</keyword>
<dbReference type="Proteomes" id="UP001165561">
    <property type="component" value="Unassembled WGS sequence"/>
</dbReference>
<organism evidence="1 2">
    <name type="scientific">Georgenia halotolerans</name>
    <dbReference type="NCBI Taxonomy" id="3028317"/>
    <lineage>
        <taxon>Bacteria</taxon>
        <taxon>Bacillati</taxon>
        <taxon>Actinomycetota</taxon>
        <taxon>Actinomycetes</taxon>
        <taxon>Micrococcales</taxon>
        <taxon>Bogoriellaceae</taxon>
        <taxon>Georgenia</taxon>
    </lineage>
</organism>